<sequence length="299" mass="33458">MPSRVLDWIDLPRTLSRRMLRTPLILVNGLAEQSESWFANERHLARRFDLRLPEVLDYDGEALHRWIDAGHDVTIDFLARRLEAYLDESVQRPPCHLAASSLGCQVALTYAAANPAKVDRLVLICPSGLHGGENLPMIDGVRRSRYDDLVASVFHESGSAHGRLVGAFERKFQNRRWKKGVLKTLRGTVGHSVGHLLDRVDRPTLVIWGADDQILSDVPGSIRAASRIPGVRQVVVPRCGHAPQIEKSRLVNRLIDRFLKDRLGRTPKSMDPARFLESAARRDATSRHSSSTPLLSPSS</sequence>
<evidence type="ECO:0000256" key="1">
    <source>
        <dbReference type="SAM" id="MobiDB-lite"/>
    </source>
</evidence>
<dbReference type="EMBL" id="JARRAG010000001">
    <property type="protein sequence ID" value="MDG3003010.1"/>
    <property type="molecule type" value="Genomic_DNA"/>
</dbReference>
<evidence type="ECO:0000259" key="2">
    <source>
        <dbReference type="Pfam" id="PF12697"/>
    </source>
</evidence>
<dbReference type="InterPro" id="IPR000073">
    <property type="entry name" value="AB_hydrolase_1"/>
</dbReference>
<evidence type="ECO:0000313" key="3">
    <source>
        <dbReference type="EMBL" id="MDG3003010.1"/>
    </source>
</evidence>
<dbReference type="RefSeq" id="WP_277859368.1">
    <property type="nucleotide sequence ID" value="NZ_JARRAG010000001.1"/>
</dbReference>
<gene>
    <name evidence="3" type="ORF">PZE19_04465</name>
</gene>
<protein>
    <submittedName>
        <fullName evidence="3">Alpha/beta fold hydrolase</fullName>
    </submittedName>
</protein>
<feature type="compositionally biased region" description="Low complexity" evidence="1">
    <location>
        <begin position="287"/>
        <end position="299"/>
    </location>
</feature>
<keyword evidence="4" id="KW-1185">Reference proteome</keyword>
<dbReference type="PANTHER" id="PTHR43689">
    <property type="entry name" value="HYDROLASE"/>
    <property type="match status" value="1"/>
</dbReference>
<dbReference type="Proteomes" id="UP001216907">
    <property type="component" value="Unassembled WGS sequence"/>
</dbReference>
<feature type="region of interest" description="Disordered" evidence="1">
    <location>
        <begin position="269"/>
        <end position="299"/>
    </location>
</feature>
<proteinExistence type="predicted"/>
<organism evidence="3 4">
    <name type="scientific">Paludisphaera mucosa</name>
    <dbReference type="NCBI Taxonomy" id="3030827"/>
    <lineage>
        <taxon>Bacteria</taxon>
        <taxon>Pseudomonadati</taxon>
        <taxon>Planctomycetota</taxon>
        <taxon>Planctomycetia</taxon>
        <taxon>Isosphaerales</taxon>
        <taxon>Isosphaeraceae</taxon>
        <taxon>Paludisphaera</taxon>
    </lineage>
</organism>
<feature type="domain" description="AB hydrolase-1" evidence="2">
    <location>
        <begin position="24"/>
        <end position="251"/>
    </location>
</feature>
<dbReference type="Gene3D" id="3.40.50.1820">
    <property type="entry name" value="alpha/beta hydrolase"/>
    <property type="match status" value="1"/>
</dbReference>
<keyword evidence="3" id="KW-0378">Hydrolase</keyword>
<dbReference type="PANTHER" id="PTHR43689:SF8">
    <property type="entry name" value="ALPHA_BETA-HYDROLASES SUPERFAMILY PROTEIN"/>
    <property type="match status" value="1"/>
</dbReference>
<comment type="caution">
    <text evidence="3">The sequence shown here is derived from an EMBL/GenBank/DDBJ whole genome shotgun (WGS) entry which is preliminary data.</text>
</comment>
<dbReference type="PRINTS" id="PR00111">
    <property type="entry name" value="ABHYDROLASE"/>
</dbReference>
<dbReference type="InterPro" id="IPR029058">
    <property type="entry name" value="AB_hydrolase_fold"/>
</dbReference>
<dbReference type="Pfam" id="PF12697">
    <property type="entry name" value="Abhydrolase_6"/>
    <property type="match status" value="1"/>
</dbReference>
<evidence type="ECO:0000313" key="4">
    <source>
        <dbReference type="Proteomes" id="UP001216907"/>
    </source>
</evidence>
<dbReference type="GO" id="GO:0016787">
    <property type="term" value="F:hydrolase activity"/>
    <property type="evidence" value="ECO:0007669"/>
    <property type="project" value="UniProtKB-KW"/>
</dbReference>
<reference evidence="3 4" key="1">
    <citation type="submission" date="2023-03" db="EMBL/GenBank/DDBJ databases">
        <title>Paludisphaera mucosa sp. nov. a novel planctomycete from northern fen.</title>
        <authorList>
            <person name="Ivanova A."/>
        </authorList>
    </citation>
    <scope>NUCLEOTIDE SEQUENCE [LARGE SCALE GENOMIC DNA]</scope>
    <source>
        <strain evidence="3 4">Pla2</strain>
    </source>
</reference>
<accession>A0ABT6F6I5</accession>
<dbReference type="SUPFAM" id="SSF53474">
    <property type="entry name" value="alpha/beta-Hydrolases"/>
    <property type="match status" value="1"/>
</dbReference>
<name>A0ABT6F6I5_9BACT</name>